<dbReference type="AlphaFoldDB" id="A0A066WT68"/>
<reference evidence="3" key="1">
    <citation type="journal article" date="2014" name="Genome Announc.">
        <title>Draft genome sequence of Colletotrichum sublineola, a destructive pathogen of cultivated sorghum.</title>
        <authorList>
            <person name="Baroncelli R."/>
            <person name="Sanz-Martin J.M."/>
            <person name="Rech G.E."/>
            <person name="Sukno S.A."/>
            <person name="Thon M.R."/>
        </authorList>
    </citation>
    <scope>NUCLEOTIDE SEQUENCE [LARGE SCALE GENOMIC DNA]</scope>
    <source>
        <strain evidence="3">TX430BB</strain>
    </source>
</reference>
<organism evidence="2 3">
    <name type="scientific">Colletotrichum sublineola</name>
    <name type="common">Sorghum anthracnose fungus</name>
    <dbReference type="NCBI Taxonomy" id="1173701"/>
    <lineage>
        <taxon>Eukaryota</taxon>
        <taxon>Fungi</taxon>
        <taxon>Dikarya</taxon>
        <taxon>Ascomycota</taxon>
        <taxon>Pezizomycotina</taxon>
        <taxon>Sordariomycetes</taxon>
        <taxon>Hypocreomycetidae</taxon>
        <taxon>Glomerellales</taxon>
        <taxon>Glomerellaceae</taxon>
        <taxon>Colletotrichum</taxon>
        <taxon>Colletotrichum graminicola species complex</taxon>
    </lineage>
</organism>
<proteinExistence type="predicted"/>
<dbReference type="Proteomes" id="UP000027238">
    <property type="component" value="Unassembled WGS sequence"/>
</dbReference>
<feature type="region of interest" description="Disordered" evidence="1">
    <location>
        <begin position="68"/>
        <end position="132"/>
    </location>
</feature>
<keyword evidence="3" id="KW-1185">Reference proteome</keyword>
<feature type="compositionally biased region" description="Basic and acidic residues" evidence="1">
    <location>
        <begin position="96"/>
        <end position="113"/>
    </location>
</feature>
<comment type="caution">
    <text evidence="2">The sequence shown here is derived from an EMBL/GenBank/DDBJ whole genome shotgun (WGS) entry which is preliminary data.</text>
</comment>
<dbReference type="HOGENOM" id="CLU_1916966_0_0_1"/>
<evidence type="ECO:0000256" key="1">
    <source>
        <dbReference type="SAM" id="MobiDB-lite"/>
    </source>
</evidence>
<name>A0A066WT68_COLSU</name>
<evidence type="ECO:0000313" key="2">
    <source>
        <dbReference type="EMBL" id="KDN60093.1"/>
    </source>
</evidence>
<dbReference type="EMBL" id="JMSE01001548">
    <property type="protein sequence ID" value="KDN60093.1"/>
    <property type="molecule type" value="Genomic_DNA"/>
</dbReference>
<protein>
    <submittedName>
        <fullName evidence="2">Uncharacterized protein</fullName>
    </submittedName>
</protein>
<sequence>MKRRVARAAVVVRASADQLPQTRGCVVDDDGSKGRERAGIGEGEVRLTHPVGSRAEVDAIVPLNGQHRGDDRILRSRGAASPATSDCRGDLEEDETERRGEQPQRLDGEDAHVSRATASSRCDAGFYPDSFR</sequence>
<accession>A0A066WT68</accession>
<evidence type="ECO:0000313" key="3">
    <source>
        <dbReference type="Proteomes" id="UP000027238"/>
    </source>
</evidence>
<gene>
    <name evidence="2" type="ORF">CSUB01_06359</name>
</gene>